<accession>A0A7C8Z364</accession>
<dbReference type="AlphaFoldDB" id="A0A7C8Z364"/>
<protein>
    <submittedName>
        <fullName evidence="1">Uncharacterized protein</fullName>
    </submittedName>
</protein>
<reference evidence="1" key="2">
    <citation type="submission" date="2020-07" db="EMBL/GenBank/DDBJ databases">
        <authorList>
            <person name="Vera ALvarez R."/>
            <person name="Arias-Moreno D.M."/>
            <person name="Jimenez-Jacinto V."/>
            <person name="Jimenez-Bremont J.F."/>
            <person name="Swaminathan K."/>
            <person name="Moose S.P."/>
            <person name="Guerrero-Gonzalez M.L."/>
            <person name="Marino-Ramirez L."/>
            <person name="Landsman D."/>
            <person name="Rodriguez-Kessler M."/>
            <person name="Delgado-Sanchez P."/>
        </authorList>
    </citation>
    <scope>NUCLEOTIDE SEQUENCE</scope>
    <source>
        <tissue evidence="1">Cladode</tissue>
    </source>
</reference>
<reference evidence="1" key="1">
    <citation type="journal article" date="2013" name="J. Plant Res.">
        <title>Effect of fungi and light on seed germination of three Opuntia species from semiarid lands of central Mexico.</title>
        <authorList>
            <person name="Delgado-Sanchez P."/>
            <person name="Jimenez-Bremont J.F."/>
            <person name="Guerrero-Gonzalez Mde L."/>
            <person name="Flores J."/>
        </authorList>
    </citation>
    <scope>NUCLEOTIDE SEQUENCE</scope>
    <source>
        <tissue evidence="1">Cladode</tissue>
    </source>
</reference>
<sequence length="183" mass="19945">MFEEIPDFKICLSHLTLHRSSSKSMTLPSILSQNVEFRGKVSFFRSLSQNPLSQDRSSVGIAPRIPAETSVTDTLERLSAQGLPMPAPPLFDSISMDSVCCMSFIEKSSLCFSKSLDPHWKEQIGFSEEADLSTSNEDPGLALLLCLSSSGTMTNDLGAEPVAWGLSNPIRETNPTMAGDPWS</sequence>
<dbReference type="EMBL" id="GISG01085131">
    <property type="protein sequence ID" value="MBA4633014.1"/>
    <property type="molecule type" value="Transcribed_RNA"/>
</dbReference>
<organism evidence="1">
    <name type="scientific">Opuntia streptacantha</name>
    <name type="common">Prickly pear cactus</name>
    <name type="synonym">Opuntia cardona</name>
    <dbReference type="NCBI Taxonomy" id="393608"/>
    <lineage>
        <taxon>Eukaryota</taxon>
        <taxon>Viridiplantae</taxon>
        <taxon>Streptophyta</taxon>
        <taxon>Embryophyta</taxon>
        <taxon>Tracheophyta</taxon>
        <taxon>Spermatophyta</taxon>
        <taxon>Magnoliopsida</taxon>
        <taxon>eudicotyledons</taxon>
        <taxon>Gunneridae</taxon>
        <taxon>Pentapetalae</taxon>
        <taxon>Caryophyllales</taxon>
        <taxon>Cactineae</taxon>
        <taxon>Cactaceae</taxon>
        <taxon>Opuntioideae</taxon>
        <taxon>Opuntia</taxon>
    </lineage>
</organism>
<evidence type="ECO:0000313" key="1">
    <source>
        <dbReference type="EMBL" id="MBA4633014.1"/>
    </source>
</evidence>
<name>A0A7C8Z364_OPUST</name>
<proteinExistence type="predicted"/>